<proteinExistence type="predicted"/>
<dbReference type="InterPro" id="IPR050858">
    <property type="entry name" value="Mal-CoA-ACP_Trans/PKS_FabD"/>
</dbReference>
<dbReference type="EC" id="2.3.1.39" evidence="1"/>
<name>X0WKB5_9ZZZZ</name>
<dbReference type="PANTHER" id="PTHR42681:SF1">
    <property type="entry name" value="MALONYL-COA-ACYL CARRIER PROTEIN TRANSACYLASE, MITOCHONDRIAL"/>
    <property type="match status" value="1"/>
</dbReference>
<comment type="catalytic activity">
    <reaction evidence="4">
        <text>holo-[ACP] + malonyl-CoA = malonyl-[ACP] + CoA</text>
        <dbReference type="Rhea" id="RHEA:41792"/>
        <dbReference type="Rhea" id="RHEA-COMP:9623"/>
        <dbReference type="Rhea" id="RHEA-COMP:9685"/>
        <dbReference type="ChEBI" id="CHEBI:57287"/>
        <dbReference type="ChEBI" id="CHEBI:57384"/>
        <dbReference type="ChEBI" id="CHEBI:64479"/>
        <dbReference type="ChEBI" id="CHEBI:78449"/>
        <dbReference type="EC" id="2.3.1.39"/>
    </reaction>
</comment>
<evidence type="ECO:0000313" key="6">
    <source>
        <dbReference type="EMBL" id="GAG24938.1"/>
    </source>
</evidence>
<sequence length="256" mass="26362">PEDTLRQTAYAQAAIFTISLACLEAARELGGLSEEHPAFVAGHSLGEYTALVAAGALDLEEGLRLVQERGRLMQEAAEANPGTMAALIGLDDADVAELCTATGAELCNLNSPGQVVIGGPVEVVEAAVAAARERGAQRAVHLNVSGAFHTSLTAPAAQGMARAAAEAVLRDPTIPVVVNGTGLPAHSASDIREELVYQLTHPVRWRESVEFMAGAGVSGFVEIGPGRVLSGLIRRTVPGASVRTIGDAASARAQQS</sequence>
<feature type="non-terminal residue" evidence="6">
    <location>
        <position position="1"/>
    </location>
</feature>
<feature type="domain" description="Malonyl-CoA:ACP transacylase (MAT)" evidence="5">
    <location>
        <begin position="9"/>
        <end position="255"/>
    </location>
</feature>
<dbReference type="EMBL" id="BARS01033348">
    <property type="protein sequence ID" value="GAG24938.1"/>
    <property type="molecule type" value="Genomic_DNA"/>
</dbReference>
<dbReference type="GO" id="GO:0005829">
    <property type="term" value="C:cytosol"/>
    <property type="evidence" value="ECO:0007669"/>
    <property type="project" value="TreeGrafter"/>
</dbReference>
<dbReference type="SMART" id="SM00827">
    <property type="entry name" value="PKS_AT"/>
    <property type="match status" value="1"/>
</dbReference>
<reference evidence="6" key="1">
    <citation type="journal article" date="2014" name="Front. Microbiol.">
        <title>High frequency of phylogenetically diverse reductive dehalogenase-homologous genes in deep subseafloor sedimentary metagenomes.</title>
        <authorList>
            <person name="Kawai M."/>
            <person name="Futagami T."/>
            <person name="Toyoda A."/>
            <person name="Takaki Y."/>
            <person name="Nishi S."/>
            <person name="Hori S."/>
            <person name="Arai W."/>
            <person name="Tsubouchi T."/>
            <person name="Morono Y."/>
            <person name="Uchiyama I."/>
            <person name="Ito T."/>
            <person name="Fujiyama A."/>
            <person name="Inagaki F."/>
            <person name="Takami H."/>
        </authorList>
    </citation>
    <scope>NUCLEOTIDE SEQUENCE</scope>
    <source>
        <strain evidence="6">Expedition CK06-06</strain>
    </source>
</reference>
<dbReference type="InterPro" id="IPR016035">
    <property type="entry name" value="Acyl_Trfase/lysoPLipase"/>
</dbReference>
<evidence type="ECO:0000259" key="5">
    <source>
        <dbReference type="SMART" id="SM00827"/>
    </source>
</evidence>
<dbReference type="InterPro" id="IPR014043">
    <property type="entry name" value="Acyl_transferase_dom"/>
</dbReference>
<comment type="caution">
    <text evidence="6">The sequence shown here is derived from an EMBL/GenBank/DDBJ whole genome shotgun (WGS) entry which is preliminary data.</text>
</comment>
<dbReference type="Gene3D" id="3.40.366.10">
    <property type="entry name" value="Malonyl-Coenzyme A Acyl Carrier Protein, domain 2"/>
    <property type="match status" value="1"/>
</dbReference>
<dbReference type="GO" id="GO:0004314">
    <property type="term" value="F:[acyl-carrier-protein] S-malonyltransferase activity"/>
    <property type="evidence" value="ECO:0007669"/>
    <property type="project" value="UniProtKB-EC"/>
</dbReference>
<organism evidence="6">
    <name type="scientific">marine sediment metagenome</name>
    <dbReference type="NCBI Taxonomy" id="412755"/>
    <lineage>
        <taxon>unclassified sequences</taxon>
        <taxon>metagenomes</taxon>
        <taxon>ecological metagenomes</taxon>
    </lineage>
</organism>
<dbReference type="InterPro" id="IPR001227">
    <property type="entry name" value="Ac_transferase_dom_sf"/>
</dbReference>
<dbReference type="FunFam" id="3.30.70.250:FF:000001">
    <property type="entry name" value="Malonyl CoA-acyl carrier protein transacylase"/>
    <property type="match status" value="1"/>
</dbReference>
<keyword evidence="3" id="KW-0012">Acyltransferase</keyword>
<dbReference type="InterPro" id="IPR016036">
    <property type="entry name" value="Malonyl_transacylase_ACP-bd"/>
</dbReference>
<accession>X0WKB5</accession>
<evidence type="ECO:0000256" key="4">
    <source>
        <dbReference type="ARBA" id="ARBA00048462"/>
    </source>
</evidence>
<dbReference type="SUPFAM" id="SSF52151">
    <property type="entry name" value="FabD/lysophospholipase-like"/>
    <property type="match status" value="1"/>
</dbReference>
<keyword evidence="2" id="KW-0808">Transferase</keyword>
<evidence type="ECO:0000256" key="3">
    <source>
        <dbReference type="ARBA" id="ARBA00023315"/>
    </source>
</evidence>
<dbReference type="PANTHER" id="PTHR42681">
    <property type="entry name" value="MALONYL-COA-ACYL CARRIER PROTEIN TRANSACYLASE, MITOCHONDRIAL"/>
    <property type="match status" value="1"/>
</dbReference>
<evidence type="ECO:0000256" key="1">
    <source>
        <dbReference type="ARBA" id="ARBA00013258"/>
    </source>
</evidence>
<gene>
    <name evidence="6" type="ORF">S01H1_51661</name>
</gene>
<evidence type="ECO:0000256" key="2">
    <source>
        <dbReference type="ARBA" id="ARBA00022679"/>
    </source>
</evidence>
<dbReference type="Gene3D" id="3.30.70.250">
    <property type="entry name" value="Malonyl-CoA ACP transacylase, ACP-binding"/>
    <property type="match status" value="1"/>
</dbReference>
<dbReference type="GO" id="GO:0006633">
    <property type="term" value="P:fatty acid biosynthetic process"/>
    <property type="evidence" value="ECO:0007669"/>
    <property type="project" value="TreeGrafter"/>
</dbReference>
<dbReference type="SUPFAM" id="SSF55048">
    <property type="entry name" value="Probable ACP-binding domain of malonyl-CoA ACP transacylase"/>
    <property type="match status" value="1"/>
</dbReference>
<dbReference type="AlphaFoldDB" id="X0WKB5"/>
<protein>
    <recommendedName>
        <fullName evidence="1">[acyl-carrier-protein] S-malonyltransferase</fullName>
        <ecNumber evidence="1">2.3.1.39</ecNumber>
    </recommendedName>
</protein>
<dbReference type="Pfam" id="PF00698">
    <property type="entry name" value="Acyl_transf_1"/>
    <property type="match status" value="1"/>
</dbReference>